<gene>
    <name evidence="1" type="ORF">LOD99_12334</name>
</gene>
<sequence>MSHINLKDPTGKNLFEVDNVDTFPEDANLLKRRINALERDLERANSQDDSLSPTSPRTFLNESQIEFILDEK</sequence>
<organism evidence="1 2">
    <name type="scientific">Oopsacas minuta</name>
    <dbReference type="NCBI Taxonomy" id="111878"/>
    <lineage>
        <taxon>Eukaryota</taxon>
        <taxon>Metazoa</taxon>
        <taxon>Porifera</taxon>
        <taxon>Hexactinellida</taxon>
        <taxon>Hexasterophora</taxon>
        <taxon>Lyssacinosida</taxon>
        <taxon>Leucopsacidae</taxon>
        <taxon>Oopsacas</taxon>
    </lineage>
</organism>
<evidence type="ECO:0000313" key="2">
    <source>
        <dbReference type="Proteomes" id="UP001165289"/>
    </source>
</evidence>
<reference evidence="1 2" key="1">
    <citation type="journal article" date="2023" name="BMC Biol.">
        <title>The compact genome of the sponge Oopsacas minuta (Hexactinellida) is lacking key metazoan core genes.</title>
        <authorList>
            <person name="Santini S."/>
            <person name="Schenkelaars Q."/>
            <person name="Jourda C."/>
            <person name="Duchesne M."/>
            <person name="Belahbib H."/>
            <person name="Rocher C."/>
            <person name="Selva M."/>
            <person name="Riesgo A."/>
            <person name="Vervoort M."/>
            <person name="Leys S.P."/>
            <person name="Kodjabachian L."/>
            <person name="Le Bivic A."/>
            <person name="Borchiellini C."/>
            <person name="Claverie J.M."/>
            <person name="Renard E."/>
        </authorList>
    </citation>
    <scope>NUCLEOTIDE SEQUENCE [LARGE SCALE GENOMIC DNA]</scope>
    <source>
        <strain evidence="1">SPO-2</strain>
    </source>
</reference>
<dbReference type="EMBL" id="JAKMXF010000343">
    <property type="protein sequence ID" value="KAI6647338.1"/>
    <property type="molecule type" value="Genomic_DNA"/>
</dbReference>
<dbReference type="AlphaFoldDB" id="A0AAV7JES9"/>
<proteinExistence type="predicted"/>
<name>A0AAV7JES9_9METZ</name>
<comment type="caution">
    <text evidence="1">The sequence shown here is derived from an EMBL/GenBank/DDBJ whole genome shotgun (WGS) entry which is preliminary data.</text>
</comment>
<protein>
    <submittedName>
        <fullName evidence="1">Uncharacterized protein</fullName>
    </submittedName>
</protein>
<evidence type="ECO:0000313" key="1">
    <source>
        <dbReference type="EMBL" id="KAI6647338.1"/>
    </source>
</evidence>
<accession>A0AAV7JES9</accession>
<dbReference type="Proteomes" id="UP001165289">
    <property type="component" value="Unassembled WGS sequence"/>
</dbReference>
<keyword evidence="2" id="KW-1185">Reference proteome</keyword>